<dbReference type="GO" id="GO:0006313">
    <property type="term" value="P:DNA transposition"/>
    <property type="evidence" value="ECO:0007669"/>
    <property type="project" value="InterPro"/>
</dbReference>
<dbReference type="Pfam" id="PF03400">
    <property type="entry name" value="DDE_Tnp_IS1"/>
    <property type="match status" value="1"/>
</dbReference>
<reference evidence="1 2" key="1">
    <citation type="submission" date="2018-04" db="EMBL/GenBank/DDBJ databases">
        <title>Brenneria corticis sp.nov.</title>
        <authorList>
            <person name="Li Y."/>
        </authorList>
    </citation>
    <scope>NUCLEOTIDE SEQUENCE [LARGE SCALE GENOMIC DNA]</scope>
    <source>
        <strain evidence="1 2">CFCC 11842</strain>
    </source>
</reference>
<proteinExistence type="predicted"/>
<dbReference type="Proteomes" id="UP000296159">
    <property type="component" value="Unassembled WGS sequence"/>
</dbReference>
<evidence type="ECO:0000313" key="2">
    <source>
        <dbReference type="Proteomes" id="UP000296159"/>
    </source>
</evidence>
<evidence type="ECO:0000313" key="1">
    <source>
        <dbReference type="EMBL" id="PWC19617.1"/>
    </source>
</evidence>
<dbReference type="InterPro" id="IPR005063">
    <property type="entry name" value="Transposase_27"/>
</dbReference>
<gene>
    <name evidence="1" type="ORF">DDT56_01190</name>
</gene>
<protein>
    <submittedName>
        <fullName evidence="1">Uncharacterized protein</fullName>
    </submittedName>
</protein>
<dbReference type="GO" id="GO:0003677">
    <property type="term" value="F:DNA binding"/>
    <property type="evidence" value="ECO:0007669"/>
    <property type="project" value="InterPro"/>
</dbReference>
<name>A0A2U1UDC4_9GAMM</name>
<dbReference type="RefSeq" id="WP_136164827.1">
    <property type="nucleotide sequence ID" value="NZ_KZ819071.1"/>
</dbReference>
<dbReference type="GO" id="GO:0004803">
    <property type="term" value="F:transposase activity"/>
    <property type="evidence" value="ECO:0007669"/>
    <property type="project" value="InterPro"/>
</dbReference>
<keyword evidence="2" id="KW-1185">Reference proteome</keyword>
<organism evidence="1 2">
    <name type="scientific">Brenneria corticis</name>
    <dbReference type="NCBI Taxonomy" id="2173106"/>
    <lineage>
        <taxon>Bacteria</taxon>
        <taxon>Pseudomonadati</taxon>
        <taxon>Pseudomonadota</taxon>
        <taxon>Gammaproteobacteria</taxon>
        <taxon>Enterobacterales</taxon>
        <taxon>Pectobacteriaceae</taxon>
        <taxon>Brenneria</taxon>
    </lineage>
</organism>
<comment type="caution">
    <text evidence="1">The sequence shown here is derived from an EMBL/GenBank/DDBJ whole genome shotgun (WGS) entry which is preliminary data.</text>
</comment>
<dbReference type="EMBL" id="QDKH01000001">
    <property type="protein sequence ID" value="PWC19617.1"/>
    <property type="molecule type" value="Genomic_DNA"/>
</dbReference>
<accession>A0A2U1UDC4</accession>
<dbReference type="AlphaFoldDB" id="A0A2U1UDC4"/>
<sequence length="66" mass="8053">MHRWPSRSPALCQKKHIVGKILTQRMERHNLNLWTYINWLTRETVCFSCSIEVGERFLKIERRQIL</sequence>